<evidence type="ECO:0000313" key="4">
    <source>
        <dbReference type="EMBL" id="SEE48230.1"/>
    </source>
</evidence>
<dbReference type="Gene3D" id="6.10.250.1300">
    <property type="match status" value="1"/>
</dbReference>
<name>A0A1H5J726_RHOJO</name>
<feature type="region of interest" description="Disordered" evidence="1">
    <location>
        <begin position="1"/>
        <end position="20"/>
    </location>
</feature>
<organism evidence="4 5">
    <name type="scientific">Rhodococcus jostii</name>
    <dbReference type="NCBI Taxonomy" id="132919"/>
    <lineage>
        <taxon>Bacteria</taxon>
        <taxon>Bacillati</taxon>
        <taxon>Actinomycetota</taxon>
        <taxon>Actinomycetes</taxon>
        <taxon>Mycobacteriales</taxon>
        <taxon>Nocardiaceae</taxon>
        <taxon>Rhodococcus</taxon>
    </lineage>
</organism>
<accession>A0A1H5J726</accession>
<evidence type="ECO:0000313" key="5">
    <source>
        <dbReference type="Proteomes" id="UP000183407"/>
    </source>
</evidence>
<evidence type="ECO:0000259" key="3">
    <source>
        <dbReference type="Pfam" id="PF16751"/>
    </source>
</evidence>
<reference evidence="5" key="1">
    <citation type="submission" date="2016-10" db="EMBL/GenBank/DDBJ databases">
        <authorList>
            <person name="Varghese N."/>
        </authorList>
    </citation>
    <scope>NUCLEOTIDE SEQUENCE [LARGE SCALE GENOMIC DNA]</scope>
    <source>
        <strain evidence="5">DSM 44719</strain>
    </source>
</reference>
<proteinExistence type="predicted"/>
<feature type="compositionally biased region" description="Pro residues" evidence="1">
    <location>
        <begin position="269"/>
        <end position="286"/>
    </location>
</feature>
<feature type="domain" description="Anti-sigma-D factor RsdA sigma factor binding region" evidence="3">
    <location>
        <begin position="23"/>
        <end position="68"/>
    </location>
</feature>
<dbReference type="EMBL" id="FNTL01000004">
    <property type="protein sequence ID" value="SEE48230.1"/>
    <property type="molecule type" value="Genomic_DNA"/>
</dbReference>
<dbReference type="Pfam" id="PF16751">
    <property type="entry name" value="RsdA_SigD_bd"/>
    <property type="match status" value="1"/>
</dbReference>
<dbReference type="AlphaFoldDB" id="A0A1H5J726"/>
<feature type="transmembrane region" description="Helical" evidence="2">
    <location>
        <begin position="100"/>
        <end position="123"/>
    </location>
</feature>
<dbReference type="InterPro" id="IPR031928">
    <property type="entry name" value="RsdA_SigD-bd"/>
</dbReference>
<gene>
    <name evidence="4" type="ORF">SAMN04490220_8013</name>
</gene>
<evidence type="ECO:0000256" key="1">
    <source>
        <dbReference type="SAM" id="MobiDB-lite"/>
    </source>
</evidence>
<keyword evidence="2" id="KW-1133">Transmembrane helix</keyword>
<feature type="region of interest" description="Disordered" evidence="1">
    <location>
        <begin position="205"/>
        <end position="339"/>
    </location>
</feature>
<keyword evidence="2" id="KW-0812">Transmembrane</keyword>
<sequence>MARGIKRNGNPDADLPGDDAPVDVAAVRRDDALIDAIAGGGPVATDSPEQYELALLLTNWRADIVATPMPTGPLLDDVIAAIDASDARSARSAARSKLRLLRPIAGAAAAIAVVMGGATIFSYNAEPGDPLWSVKSVVFSQQADSTVAQIDTTSQLQEAERLISAGDADSAKHMLEGAADRAGGVRDSDMRNELDVWRAKLAAELEKIAPTTPPTTTSPGTTTTDAPAQSTEMPATVPGTPGATTLPGVGPLPGTGITPPTDLQIPGLPAIPLPQLPQLPTLPPETLPSTSPDPTIMMVPTLPSDTPATEPSTQQPPQVPSSVPLPTTTTTVPVPPPTS</sequence>
<dbReference type="Proteomes" id="UP000183407">
    <property type="component" value="Unassembled WGS sequence"/>
</dbReference>
<keyword evidence="2" id="KW-0472">Membrane</keyword>
<feature type="compositionally biased region" description="Low complexity" evidence="1">
    <location>
        <begin position="234"/>
        <end position="268"/>
    </location>
</feature>
<protein>
    <submittedName>
        <fullName evidence="4">Anti-sigma-D factor RsdA to sigma factor binding region</fullName>
    </submittedName>
</protein>
<feature type="compositionally biased region" description="Low complexity" evidence="1">
    <location>
        <begin position="311"/>
        <end position="332"/>
    </location>
</feature>
<feature type="compositionally biased region" description="Low complexity" evidence="1">
    <location>
        <begin position="214"/>
        <end position="224"/>
    </location>
</feature>
<evidence type="ECO:0000256" key="2">
    <source>
        <dbReference type="SAM" id="Phobius"/>
    </source>
</evidence>